<dbReference type="InterPro" id="IPR036291">
    <property type="entry name" value="NAD(P)-bd_dom_sf"/>
</dbReference>
<dbReference type="RefSeq" id="XP_031568330.1">
    <property type="nucleotide sequence ID" value="XM_031712470.1"/>
</dbReference>
<sequence>MGAVKSRLNASKRKDTLDSAHDDTTPKIVLLTGTSHKLSLEFALTLANDPFSRFKALVTMPSHVGTEYLGDPRVLNTLNKTLFVLQMDGFSEDSIRRVVREILETDGILDSLVITSNVLLTGPIETHSIDQAKTVFETNTMSVIEVVKCIFPVMKKQRDGRLILVTNQAGISGIPFHDIYCASKFAVEGFFEAIAPEALAFNIHASIIETSLVKGEDQTAQTLQVSIGSKMENADEDTIKYQDSLPGKLKRQGSLKKMNISRVVNTMRQIMLDDKPHFRYQLNKSCREAAREKWKDTQGDSYILETAERQLYVETERVQEAYNQC</sequence>
<dbReference type="PANTHER" id="PTHR43391:SF86">
    <property type="entry name" value="SHORT-CHAIN DEHYDROGENASE_REDUCTASE FAMILY PROTEIN"/>
    <property type="match status" value="1"/>
</dbReference>
<evidence type="ECO:0000256" key="1">
    <source>
        <dbReference type="ARBA" id="ARBA00006484"/>
    </source>
</evidence>
<dbReference type="Proteomes" id="UP000515163">
    <property type="component" value="Unplaced"/>
</dbReference>
<dbReference type="PROSITE" id="PS00061">
    <property type="entry name" value="ADH_SHORT"/>
    <property type="match status" value="1"/>
</dbReference>
<dbReference type="Pfam" id="PF00106">
    <property type="entry name" value="adh_short"/>
    <property type="match status" value="1"/>
</dbReference>
<evidence type="ECO:0000256" key="3">
    <source>
        <dbReference type="SAM" id="MobiDB-lite"/>
    </source>
</evidence>
<dbReference type="GO" id="GO:0016491">
    <property type="term" value="F:oxidoreductase activity"/>
    <property type="evidence" value="ECO:0007669"/>
    <property type="project" value="UniProtKB-KW"/>
</dbReference>
<dbReference type="PANTHER" id="PTHR43391">
    <property type="entry name" value="RETINOL DEHYDROGENASE-RELATED"/>
    <property type="match status" value="1"/>
</dbReference>
<evidence type="ECO:0000256" key="2">
    <source>
        <dbReference type="ARBA" id="ARBA00023002"/>
    </source>
</evidence>
<keyword evidence="2" id="KW-0560">Oxidoreductase</keyword>
<feature type="region of interest" description="Disordered" evidence="3">
    <location>
        <begin position="1"/>
        <end position="20"/>
    </location>
</feature>
<proteinExistence type="inferred from homology"/>
<dbReference type="PRINTS" id="PR00081">
    <property type="entry name" value="GDHRDH"/>
</dbReference>
<dbReference type="GO" id="GO:0005829">
    <property type="term" value="C:cytosol"/>
    <property type="evidence" value="ECO:0007669"/>
    <property type="project" value="TreeGrafter"/>
</dbReference>
<protein>
    <submittedName>
        <fullName evidence="5">Retinol dehydrogenase 8-like</fullName>
    </submittedName>
</protein>
<dbReference type="OrthoDB" id="47007at2759"/>
<comment type="similarity">
    <text evidence="1">Belongs to the short-chain dehydrogenases/reductases (SDR) family.</text>
</comment>
<reference evidence="5" key="1">
    <citation type="submission" date="2025-08" db="UniProtKB">
        <authorList>
            <consortium name="RefSeq"/>
        </authorList>
    </citation>
    <scope>IDENTIFICATION</scope>
    <source>
        <tissue evidence="5">Tentacle</tissue>
    </source>
</reference>
<dbReference type="GeneID" id="116303029"/>
<evidence type="ECO:0000313" key="4">
    <source>
        <dbReference type="Proteomes" id="UP000515163"/>
    </source>
</evidence>
<accession>A0A6P8IPD8</accession>
<dbReference type="InterPro" id="IPR002347">
    <property type="entry name" value="SDR_fam"/>
</dbReference>
<dbReference type="InParanoid" id="A0A6P8IPD8"/>
<dbReference type="Gene3D" id="3.40.50.720">
    <property type="entry name" value="NAD(P)-binding Rossmann-like Domain"/>
    <property type="match status" value="1"/>
</dbReference>
<dbReference type="SUPFAM" id="SSF51735">
    <property type="entry name" value="NAD(P)-binding Rossmann-fold domains"/>
    <property type="match status" value="1"/>
</dbReference>
<evidence type="ECO:0000313" key="5">
    <source>
        <dbReference type="RefSeq" id="XP_031568330.1"/>
    </source>
</evidence>
<dbReference type="KEGG" id="aten:116303029"/>
<dbReference type="AlphaFoldDB" id="A0A6P8IPD8"/>
<keyword evidence="4" id="KW-1185">Reference proteome</keyword>
<name>A0A6P8IPD8_ACTTE</name>
<dbReference type="InterPro" id="IPR020904">
    <property type="entry name" value="Sc_DH/Rdtase_CS"/>
</dbReference>
<organism evidence="4 5">
    <name type="scientific">Actinia tenebrosa</name>
    <name type="common">Australian red waratah sea anemone</name>
    <dbReference type="NCBI Taxonomy" id="6105"/>
    <lineage>
        <taxon>Eukaryota</taxon>
        <taxon>Metazoa</taxon>
        <taxon>Cnidaria</taxon>
        <taxon>Anthozoa</taxon>
        <taxon>Hexacorallia</taxon>
        <taxon>Actiniaria</taxon>
        <taxon>Actiniidae</taxon>
        <taxon>Actinia</taxon>
    </lineage>
</organism>
<gene>
    <name evidence="5" type="primary">LOC116303029</name>
</gene>